<evidence type="ECO:0000256" key="1">
    <source>
        <dbReference type="SAM" id="MobiDB-lite"/>
    </source>
</evidence>
<gene>
    <name evidence="3" type="ORF">E1301_Tti014313</name>
</gene>
<dbReference type="PANTHER" id="PTHR36981:SF9">
    <property type="entry name" value="NANOR-RELATED"/>
    <property type="match status" value="1"/>
</dbReference>
<protein>
    <recommendedName>
        <fullName evidence="2">P2X purinoreceptor 7 intracellular domain-containing protein</fullName>
    </recommendedName>
</protein>
<evidence type="ECO:0000313" key="3">
    <source>
        <dbReference type="EMBL" id="KAA0721692.1"/>
    </source>
</evidence>
<comment type="caution">
    <text evidence="3">The sequence shown here is derived from an EMBL/GenBank/DDBJ whole genome shotgun (WGS) entry which is preliminary data.</text>
</comment>
<proteinExistence type="predicted"/>
<feature type="region of interest" description="Disordered" evidence="1">
    <location>
        <begin position="184"/>
        <end position="204"/>
    </location>
</feature>
<accession>A0A5A9PJ92</accession>
<evidence type="ECO:0000259" key="2">
    <source>
        <dbReference type="Pfam" id="PF20478"/>
    </source>
</evidence>
<feature type="compositionally biased region" description="Acidic residues" evidence="1">
    <location>
        <begin position="186"/>
        <end position="198"/>
    </location>
</feature>
<name>A0A5A9PJ92_9TELE</name>
<dbReference type="EMBL" id="SOYY01000004">
    <property type="protein sequence ID" value="KAA0721692.1"/>
    <property type="molecule type" value="Genomic_DNA"/>
</dbReference>
<dbReference type="PANTHER" id="PTHR36981">
    <property type="entry name" value="ZGC:195170"/>
    <property type="match status" value="1"/>
</dbReference>
<feature type="region of interest" description="Disordered" evidence="1">
    <location>
        <begin position="152"/>
        <end position="171"/>
    </location>
</feature>
<dbReference type="InterPro" id="IPR046815">
    <property type="entry name" value="P2RX7_C"/>
</dbReference>
<organism evidence="3 4">
    <name type="scientific">Triplophysa tibetana</name>
    <dbReference type="NCBI Taxonomy" id="1572043"/>
    <lineage>
        <taxon>Eukaryota</taxon>
        <taxon>Metazoa</taxon>
        <taxon>Chordata</taxon>
        <taxon>Craniata</taxon>
        <taxon>Vertebrata</taxon>
        <taxon>Euteleostomi</taxon>
        <taxon>Actinopterygii</taxon>
        <taxon>Neopterygii</taxon>
        <taxon>Teleostei</taxon>
        <taxon>Ostariophysi</taxon>
        <taxon>Cypriniformes</taxon>
        <taxon>Nemacheilidae</taxon>
        <taxon>Triplophysa</taxon>
    </lineage>
</organism>
<keyword evidence="4" id="KW-1185">Reference proteome</keyword>
<reference evidence="3 4" key="1">
    <citation type="journal article" date="2019" name="Mol. Ecol. Resour.">
        <title>Chromosome-level genome assembly of Triplophysa tibetana, a fish adapted to the harsh high-altitude environment of the Tibetan Plateau.</title>
        <authorList>
            <person name="Yang X."/>
            <person name="Liu H."/>
            <person name="Ma Z."/>
            <person name="Zou Y."/>
            <person name="Zou M."/>
            <person name="Mao Y."/>
            <person name="Li X."/>
            <person name="Wang H."/>
            <person name="Chen T."/>
            <person name="Wang W."/>
            <person name="Yang R."/>
        </authorList>
    </citation>
    <scope>NUCLEOTIDE SEQUENCE [LARGE SCALE GENOMIC DNA]</scope>
    <source>
        <strain evidence="3">TTIB1903HZAU</strain>
        <tissue evidence="3">Muscle</tissue>
    </source>
</reference>
<dbReference type="AlphaFoldDB" id="A0A5A9PJ92"/>
<sequence>MTSQADGMCSRHTQDSELSLILQCYTDTNAALNQDESTDQTSTESLDSVCNAGEQQILNTRPLNMCSKLMEIKTEPTVKEEHTSGDENLGGFIPSVKLENVGNLKIKTEPNAEEQTEEDCGNMMKIKTEPEEKTCEDSGHMMDIEPTAEELYTDEDDDDDDGDDDDDDGDCDYFVHPVVLPYQFEPESDPENAEDQEDSSTLPARLEQDVKEWCKCENCNKMSSEVENVCCLEIQKVVRRMNQVSGPLKCVTHHPGFQIICLNPYTLQNMNNIYMADYGPVRRRTEEERFRFIAHQSFVSWCWGFLGREVRVALPSCVVLRIKQEFPDPDGQFVGFRPPLD</sequence>
<dbReference type="Pfam" id="PF20478">
    <property type="entry name" value="P2RX7_C"/>
    <property type="match status" value="1"/>
</dbReference>
<feature type="domain" description="P2X purinoreceptor 7 intracellular" evidence="2">
    <location>
        <begin position="200"/>
        <end position="337"/>
    </location>
</feature>
<dbReference type="Proteomes" id="UP000324632">
    <property type="component" value="Chromosome 4"/>
</dbReference>
<evidence type="ECO:0000313" key="4">
    <source>
        <dbReference type="Proteomes" id="UP000324632"/>
    </source>
</evidence>